<evidence type="ECO:0000313" key="2">
    <source>
        <dbReference type="EMBL" id="SEK38572.1"/>
    </source>
</evidence>
<keyword evidence="1" id="KW-0812">Transmembrane</keyword>
<dbReference type="AlphaFoldDB" id="A0A1H7GNK6"/>
<accession>A0A1H7GNK6</accession>
<organism evidence="2 3">
    <name type="scientific">Olivibacter domesticus</name>
    <name type="common">Pseudosphingobacterium domesticum</name>
    <dbReference type="NCBI Taxonomy" id="407022"/>
    <lineage>
        <taxon>Bacteria</taxon>
        <taxon>Pseudomonadati</taxon>
        <taxon>Bacteroidota</taxon>
        <taxon>Sphingobacteriia</taxon>
        <taxon>Sphingobacteriales</taxon>
        <taxon>Sphingobacteriaceae</taxon>
        <taxon>Olivibacter</taxon>
    </lineage>
</organism>
<gene>
    <name evidence="2" type="ORF">SAMN05661044_00114</name>
</gene>
<dbReference type="Gene3D" id="2.60.40.1120">
    <property type="entry name" value="Carboxypeptidase-like, regulatory domain"/>
    <property type="match status" value="1"/>
</dbReference>
<evidence type="ECO:0000256" key="1">
    <source>
        <dbReference type="SAM" id="Phobius"/>
    </source>
</evidence>
<proteinExistence type="predicted"/>
<name>A0A1H7GNK6_OLID1</name>
<keyword evidence="1" id="KW-1133">Transmembrane helix</keyword>
<dbReference type="SUPFAM" id="SSF49464">
    <property type="entry name" value="Carboxypeptidase regulatory domain-like"/>
    <property type="match status" value="1"/>
</dbReference>
<protein>
    <submittedName>
        <fullName evidence="2">CarboxypepD_reg-like domain-containing protein</fullName>
    </submittedName>
</protein>
<sequence>MLQLIIYVRSSDMRQFRKLTYLSMLICLPILGYSQVVLQGKVVNGQNDKPISGASVFLNSSSIGSSANALGEFSFPISQPGNYEVVVSSIGYEPLVFMLQVTEEKLAPRLIKLKPAPNILDEVVIEANPGAGWRKWGRVFEEAFIGTGRNARSCRILNKEDIYFEYNKEQHILRAFARKPIVVENKALGYTINYLLQGFHIDYRNKIQFYAGYPHFANIKVGKKFERRRERSYTNSLMHFIRSLYQNNLAEQGFEMRYIAKSPNKEKFRVKGIYKNNKGHSDDSLAYYREVLKQADTLSLLSPQLLTADSVIKVDANGNKWLSCTHDLQIVGNKIKEDPLYVSQQLKTNRGVQHPVSILQFKIGRQIVIDANGTYYDPRDLLCSAYWGWASRIADMVPLDYKAKH</sequence>
<feature type="transmembrane region" description="Helical" evidence="1">
    <location>
        <begin position="21"/>
        <end position="38"/>
    </location>
</feature>
<dbReference type="EMBL" id="FOAF01000001">
    <property type="protein sequence ID" value="SEK38572.1"/>
    <property type="molecule type" value="Genomic_DNA"/>
</dbReference>
<evidence type="ECO:0000313" key="3">
    <source>
        <dbReference type="Proteomes" id="UP000199421"/>
    </source>
</evidence>
<dbReference type="Proteomes" id="UP000199421">
    <property type="component" value="Unassembled WGS sequence"/>
</dbReference>
<dbReference type="OrthoDB" id="1223654at2"/>
<dbReference type="Pfam" id="PF13715">
    <property type="entry name" value="CarbopepD_reg_2"/>
    <property type="match status" value="1"/>
</dbReference>
<keyword evidence="3" id="KW-1185">Reference proteome</keyword>
<keyword evidence="1" id="KW-0472">Membrane</keyword>
<dbReference type="STRING" id="407022.SAMN05661044_00114"/>
<dbReference type="InterPro" id="IPR008969">
    <property type="entry name" value="CarboxyPept-like_regulatory"/>
</dbReference>
<dbReference type="RefSeq" id="WP_093316595.1">
    <property type="nucleotide sequence ID" value="NZ_FOAF01000001.1"/>
</dbReference>
<reference evidence="3" key="1">
    <citation type="submission" date="2016-10" db="EMBL/GenBank/DDBJ databases">
        <authorList>
            <person name="Varghese N."/>
            <person name="Submissions S."/>
        </authorList>
    </citation>
    <scope>NUCLEOTIDE SEQUENCE [LARGE SCALE GENOMIC DNA]</scope>
    <source>
        <strain evidence="3">DSM 18733</strain>
    </source>
</reference>